<feature type="transmembrane region" description="Helical" evidence="1">
    <location>
        <begin position="59"/>
        <end position="80"/>
    </location>
</feature>
<feature type="transmembrane region" description="Helical" evidence="1">
    <location>
        <begin position="227"/>
        <end position="246"/>
    </location>
</feature>
<keyword evidence="3" id="KW-1185">Reference proteome</keyword>
<evidence type="ECO:0000313" key="2">
    <source>
        <dbReference type="EMBL" id="RXS74866.1"/>
    </source>
</evidence>
<reference evidence="2 3" key="1">
    <citation type="submission" date="2019-01" db="EMBL/GenBank/DDBJ databases">
        <title>Blautia sp. nov. KGMB01111 isolated human feces.</title>
        <authorList>
            <person name="Park J.-E."/>
            <person name="Kim J.-S."/>
            <person name="Park S.-H."/>
        </authorList>
    </citation>
    <scope>NUCLEOTIDE SEQUENCE [LARGE SCALE GENOMIC DNA]</scope>
    <source>
        <strain evidence="2 3">KGMB01111</strain>
    </source>
</reference>
<keyword evidence="1" id="KW-1133">Transmembrane helix</keyword>
<accession>A0A4Q1RGU3</accession>
<organism evidence="2 3">
    <name type="scientific">Blautia faecicola</name>
    <dbReference type="NCBI Taxonomy" id="2509240"/>
    <lineage>
        <taxon>Bacteria</taxon>
        <taxon>Bacillati</taxon>
        <taxon>Bacillota</taxon>
        <taxon>Clostridia</taxon>
        <taxon>Lachnospirales</taxon>
        <taxon>Lachnospiraceae</taxon>
        <taxon>Blautia</taxon>
    </lineage>
</organism>
<gene>
    <name evidence="2" type="ORF">ETP43_06285</name>
</gene>
<dbReference type="AlphaFoldDB" id="A0A4Q1RGU3"/>
<dbReference type="OrthoDB" id="9781069at2"/>
<dbReference type="InterPro" id="IPR008875">
    <property type="entry name" value="TraX"/>
</dbReference>
<keyword evidence="1" id="KW-0812">Transmembrane</keyword>
<dbReference type="RefSeq" id="WP_129257420.1">
    <property type="nucleotide sequence ID" value="NZ_SDKC01000001.1"/>
</dbReference>
<feature type="transmembrane region" description="Helical" evidence="1">
    <location>
        <begin position="118"/>
        <end position="138"/>
    </location>
</feature>
<sequence>MNIPLLKKGCLSGSTLKIIAIIAMAIDHFAASIILYGILMQEHPAFLGHPISMTIPWWNIYQIMRFIGRIGFPIFCFLLIEGFFHTSSKKKYATRLFLFALLSEFPFDYALFDTPVNFGYQNVFFTLFLGLLTIWGIDTLCHKAGNQTRLWIGKILIAAAGCLAAWLLQTDYDYKGIILILLLYLFHDQKFLCTLVSCLSLLWEAPACLAFIPINLYNGKRGISLKYFFYLFYPVHLLIYGLILHYCF</sequence>
<dbReference type="Proteomes" id="UP000290106">
    <property type="component" value="Unassembled WGS sequence"/>
</dbReference>
<feature type="transmembrane region" description="Helical" evidence="1">
    <location>
        <begin position="189"/>
        <end position="215"/>
    </location>
</feature>
<evidence type="ECO:0000256" key="1">
    <source>
        <dbReference type="SAM" id="Phobius"/>
    </source>
</evidence>
<dbReference type="EMBL" id="SDKC01000001">
    <property type="protein sequence ID" value="RXS74866.1"/>
    <property type="molecule type" value="Genomic_DNA"/>
</dbReference>
<feature type="transmembrane region" description="Helical" evidence="1">
    <location>
        <begin position="18"/>
        <end position="39"/>
    </location>
</feature>
<evidence type="ECO:0000313" key="3">
    <source>
        <dbReference type="Proteomes" id="UP000290106"/>
    </source>
</evidence>
<proteinExistence type="predicted"/>
<comment type="caution">
    <text evidence="2">The sequence shown here is derived from an EMBL/GenBank/DDBJ whole genome shotgun (WGS) entry which is preliminary data.</text>
</comment>
<protein>
    <submittedName>
        <fullName evidence="2">Conjugal transfer protein TraX</fullName>
    </submittedName>
</protein>
<name>A0A4Q1RGU3_9FIRM</name>
<keyword evidence="1" id="KW-0472">Membrane</keyword>
<dbReference type="Pfam" id="PF05857">
    <property type="entry name" value="TraX"/>
    <property type="match status" value="1"/>
</dbReference>
<feature type="transmembrane region" description="Helical" evidence="1">
    <location>
        <begin position="150"/>
        <end position="169"/>
    </location>
</feature>